<sequence>MMKDWLLIAPTLCALAFAGLLPQRGVAQEFTGANLVQVDVLPGWREADGSHFAGIRIRMQPGWKTYWRTPGDGGIPPLFDLAASGNLAGFTPRLPAPVVFDVDGLRSIGYVDEVVFPLQLQTVQGDAPIQLDGALHFGVCEEVCVPVEVRLKAELTAPGQSSAMIAAALAQEPKLHAGAISCVFTPTEDGLRLRAAIAEPARPGEVAVIELADPTLWVSHAETHREGGQLIADVKIYAAHDGPVPIDRSGVRMTVLAEGTAYERRGCGG</sequence>
<dbReference type="HOGENOM" id="CLU_047910_1_0_5"/>
<dbReference type="AlphaFoldDB" id="A8LL66"/>
<feature type="signal peptide" evidence="1">
    <location>
        <begin position="1"/>
        <end position="27"/>
    </location>
</feature>
<dbReference type="InterPro" id="IPR028250">
    <property type="entry name" value="DsbDN"/>
</dbReference>
<accession>A8LL66</accession>
<dbReference type="eggNOG" id="COG4233">
    <property type="taxonomic scope" value="Bacteria"/>
</dbReference>
<evidence type="ECO:0000259" key="2">
    <source>
        <dbReference type="Pfam" id="PF11412"/>
    </source>
</evidence>
<evidence type="ECO:0000256" key="1">
    <source>
        <dbReference type="SAM" id="SignalP"/>
    </source>
</evidence>
<dbReference type="RefSeq" id="WP_012179743.1">
    <property type="nucleotide sequence ID" value="NC_009952.1"/>
</dbReference>
<dbReference type="KEGG" id="dsh:Dshi_3082"/>
<organism evidence="3 4">
    <name type="scientific">Dinoroseobacter shibae (strain DSM 16493 / NCIMB 14021 / DFL 12)</name>
    <dbReference type="NCBI Taxonomy" id="398580"/>
    <lineage>
        <taxon>Bacteria</taxon>
        <taxon>Pseudomonadati</taxon>
        <taxon>Pseudomonadota</taxon>
        <taxon>Alphaproteobacteria</taxon>
        <taxon>Rhodobacterales</taxon>
        <taxon>Roseobacteraceae</taxon>
        <taxon>Dinoroseobacter</taxon>
    </lineage>
</organism>
<protein>
    <recommendedName>
        <fullName evidence="2">Thiol:disulfide interchange protein DsbD N-terminal domain-containing protein</fullName>
    </recommendedName>
</protein>
<dbReference type="Pfam" id="PF11412">
    <property type="entry name" value="DsbD_N"/>
    <property type="match status" value="1"/>
</dbReference>
<gene>
    <name evidence="3" type="ordered locus">Dshi_3082</name>
</gene>
<feature type="domain" description="Thiol:disulfide interchange protein DsbD N-terminal" evidence="2">
    <location>
        <begin position="45"/>
        <end position="152"/>
    </location>
</feature>
<dbReference type="STRING" id="398580.Dshi_3082"/>
<dbReference type="OrthoDB" id="9811036at2"/>
<dbReference type="Proteomes" id="UP000006833">
    <property type="component" value="Chromosome"/>
</dbReference>
<feature type="chain" id="PRO_5002725994" description="Thiol:disulfide interchange protein DsbD N-terminal domain-containing protein" evidence="1">
    <location>
        <begin position="28"/>
        <end position="269"/>
    </location>
</feature>
<name>A8LL66_DINSH</name>
<evidence type="ECO:0000313" key="3">
    <source>
        <dbReference type="EMBL" id="ABV94815.1"/>
    </source>
</evidence>
<reference evidence="4" key="1">
    <citation type="journal article" date="2010" name="ISME J.">
        <title>The complete genome sequence of the algal symbiont Dinoroseobacter shibae: a hitchhiker's guide to life in the sea.</title>
        <authorList>
            <person name="Wagner-Dobler I."/>
            <person name="Ballhausen B."/>
            <person name="Berger M."/>
            <person name="Brinkhoff T."/>
            <person name="Buchholz I."/>
            <person name="Bunk B."/>
            <person name="Cypionka H."/>
            <person name="Daniel R."/>
            <person name="Drepper T."/>
            <person name="Gerdts G."/>
            <person name="Hahnke S."/>
            <person name="Han C."/>
            <person name="Jahn D."/>
            <person name="Kalhoefer D."/>
            <person name="Kiss H."/>
            <person name="Klenk H.P."/>
            <person name="Kyrpides N."/>
            <person name="Liebl W."/>
            <person name="Liesegang H."/>
            <person name="Meincke L."/>
            <person name="Pati A."/>
            <person name="Petersen J."/>
            <person name="Piekarski T."/>
            <person name="Pommerenke C."/>
            <person name="Pradella S."/>
            <person name="Pukall R."/>
            <person name="Rabus R."/>
            <person name="Stackebrandt E."/>
            <person name="Thole S."/>
            <person name="Thompson L."/>
            <person name="Tielen P."/>
            <person name="Tomasch J."/>
            <person name="von Jan M."/>
            <person name="Wanphrut N."/>
            <person name="Wichels A."/>
            <person name="Zech H."/>
            <person name="Simon M."/>
        </authorList>
    </citation>
    <scope>NUCLEOTIDE SEQUENCE [LARGE SCALE GENOMIC DNA]</scope>
    <source>
        <strain evidence="4">DSM 16493 / NCIMB 14021 / DFL 12</strain>
    </source>
</reference>
<evidence type="ECO:0000313" key="4">
    <source>
        <dbReference type="Proteomes" id="UP000006833"/>
    </source>
</evidence>
<keyword evidence="1" id="KW-0732">Signal</keyword>
<dbReference type="EMBL" id="CP000830">
    <property type="protein sequence ID" value="ABV94815.1"/>
    <property type="molecule type" value="Genomic_DNA"/>
</dbReference>
<proteinExistence type="predicted"/>
<keyword evidence="4" id="KW-1185">Reference proteome</keyword>